<evidence type="ECO:0000313" key="2">
    <source>
        <dbReference type="Proteomes" id="UP001529235"/>
    </source>
</evidence>
<comment type="caution">
    <text evidence="1">The sequence shown here is derived from an EMBL/GenBank/DDBJ whole genome shotgun (WGS) entry which is preliminary data.</text>
</comment>
<reference evidence="1 2" key="1">
    <citation type="submission" date="2023-05" db="EMBL/GenBank/DDBJ databases">
        <title>A new hyperthermophilic archaea 'Ignisphaera cupida' sp. nov. and description of the family 'Ignisphaeraceae' fam. nov.</title>
        <authorList>
            <person name="Podosokorskaya O.A."/>
            <person name="Elcheninov A.G."/>
            <person name="Klukina A."/>
            <person name="Merkel A.Y."/>
        </authorList>
    </citation>
    <scope>NUCLEOTIDE SEQUENCE [LARGE SCALE GENOMIC DNA]</scope>
    <source>
        <strain evidence="1 2">4213-co</strain>
    </source>
</reference>
<proteinExistence type="predicted"/>
<keyword evidence="2" id="KW-1185">Reference proteome</keyword>
<dbReference type="Proteomes" id="UP001529235">
    <property type="component" value="Unassembled WGS sequence"/>
</dbReference>
<gene>
    <name evidence="1" type="ORF">QPL79_02810</name>
</gene>
<sequence length="306" mass="36150">MNIDDLYTLCKMIKKYVKWLSSLKAEKCLITPVIGVAPYIAKKNNMLFITREILIAFRRAYATDPYSINYLILDSGDWISKMIKIFNECFIDKRNMNVEFVVYYDPIDQWPLLLNYVPIIIVWKVDDILANTNCNEFHLTQFTGFKMFGSKLINNDLVETTIISPYKIDLDNIFEYNCTSPVCIDFSKNSDYSYKSEYEFLEKRVLKDIGKMKHIDKIFIEVWSSRIFLERDITNAYIWFYKPSQETITHLINRIENMRTKFLKISLPYPLFAELGVLNTDKPRLWLSHIIKSIVVNSKPKIEIIT</sequence>
<name>A0ABD4Z6Q2_9CREN</name>
<dbReference type="AlphaFoldDB" id="A0ABD4Z6Q2"/>
<organism evidence="1 2">
    <name type="scientific">Ignisphaera cupida</name>
    <dbReference type="NCBI Taxonomy" id="3050454"/>
    <lineage>
        <taxon>Archaea</taxon>
        <taxon>Thermoproteota</taxon>
        <taxon>Thermoprotei</taxon>
        <taxon>Desulfurococcales</taxon>
        <taxon>Desulfurococcaceae</taxon>
        <taxon>Ignisphaera</taxon>
    </lineage>
</organism>
<protein>
    <submittedName>
        <fullName evidence="1">Uncharacterized protein</fullName>
    </submittedName>
</protein>
<dbReference type="RefSeq" id="WP_285273260.1">
    <property type="nucleotide sequence ID" value="NZ_JASNVW010000001.1"/>
</dbReference>
<accession>A0ABD4Z6Q2</accession>
<evidence type="ECO:0000313" key="1">
    <source>
        <dbReference type="EMBL" id="MDK6028293.1"/>
    </source>
</evidence>
<dbReference type="EMBL" id="JASNVW010000001">
    <property type="protein sequence ID" value="MDK6028293.1"/>
    <property type="molecule type" value="Genomic_DNA"/>
</dbReference>